<dbReference type="InterPro" id="IPR027417">
    <property type="entry name" value="P-loop_NTPase"/>
</dbReference>
<evidence type="ECO:0000256" key="1">
    <source>
        <dbReference type="ARBA" id="ARBA00022448"/>
    </source>
</evidence>
<dbReference type="AlphaFoldDB" id="A0A653IFG4"/>
<keyword evidence="6" id="KW-1185">Reference proteome</keyword>
<dbReference type="SUPFAM" id="SSF52540">
    <property type="entry name" value="P-loop containing nucleoside triphosphate hydrolases"/>
    <property type="match status" value="1"/>
</dbReference>
<proteinExistence type="predicted"/>
<dbReference type="CDD" id="cd03230">
    <property type="entry name" value="ABC_DR_subfamily_A"/>
    <property type="match status" value="1"/>
</dbReference>
<evidence type="ECO:0000313" key="5">
    <source>
        <dbReference type="EMBL" id="VWX38008.1"/>
    </source>
</evidence>
<dbReference type="EMBL" id="CABWKQ010000030">
    <property type="protein sequence ID" value="VWX38008.1"/>
    <property type="molecule type" value="Genomic_DNA"/>
</dbReference>
<dbReference type="InterPro" id="IPR051782">
    <property type="entry name" value="ABC_Transporter_VariousFunc"/>
</dbReference>
<dbReference type="Pfam" id="PF00005">
    <property type="entry name" value="ABC_tran"/>
    <property type="match status" value="1"/>
</dbReference>
<dbReference type="Proteomes" id="UP000439752">
    <property type="component" value="Unassembled WGS sequence"/>
</dbReference>
<reference evidence="5 6" key="1">
    <citation type="submission" date="2019-10" db="EMBL/GenBank/DDBJ databases">
        <authorList>
            <person name="Karimi E."/>
        </authorList>
    </citation>
    <scope>NUCLEOTIDE SEQUENCE [LARGE SCALE GENOMIC DNA]</scope>
    <source>
        <strain evidence="5">Exiguobacterium sp. 9Y</strain>
    </source>
</reference>
<organism evidence="5 6">
    <name type="scientific">Exiguobacterium oxidotolerans</name>
    <dbReference type="NCBI Taxonomy" id="223958"/>
    <lineage>
        <taxon>Bacteria</taxon>
        <taxon>Bacillati</taxon>
        <taxon>Bacillota</taxon>
        <taxon>Bacilli</taxon>
        <taxon>Bacillales</taxon>
        <taxon>Bacillales Family XII. Incertae Sedis</taxon>
        <taxon>Exiguobacterium</taxon>
    </lineage>
</organism>
<dbReference type="Gene3D" id="3.40.50.300">
    <property type="entry name" value="P-loop containing nucleotide triphosphate hydrolases"/>
    <property type="match status" value="1"/>
</dbReference>
<evidence type="ECO:0000256" key="3">
    <source>
        <dbReference type="ARBA" id="ARBA00022840"/>
    </source>
</evidence>
<protein>
    <submittedName>
        <fullName evidence="5">Multidrug ABC transporter ATP-binding protein</fullName>
    </submittedName>
</protein>
<gene>
    <name evidence="5" type="ORF">EXIGUO9Y_360285</name>
</gene>
<evidence type="ECO:0000313" key="6">
    <source>
        <dbReference type="Proteomes" id="UP000439752"/>
    </source>
</evidence>
<keyword evidence="1" id="KW-0813">Transport</keyword>
<keyword evidence="2" id="KW-0547">Nucleotide-binding</keyword>
<sequence>MLEVHGLKKRFGRKRPVLNGVSFSVRPDTLTCLIGLNGEGKSTILKGIVGLIPMDAGSIIVDGETSREKIAFVPDIQTMPSYMTIGDALLYMNDYYSDWNEQTAEELMATFKLLSTDKINELSKGNQAKVNLLLGFALDRPYLLLDEPFAGIDLFTKEQIAWIFSSHYMEGRGILMTTHEIVEVEHLIDRVIFLQDGQIIDEHDTEEMRGIHGKSVQDRMREVYQR</sequence>
<dbReference type="PROSITE" id="PS50893">
    <property type="entry name" value="ABC_TRANSPORTER_2"/>
    <property type="match status" value="1"/>
</dbReference>
<dbReference type="PANTHER" id="PTHR42939:SF1">
    <property type="entry name" value="ABC TRANSPORTER ATP-BINDING PROTEIN ALBC-RELATED"/>
    <property type="match status" value="1"/>
</dbReference>
<accession>A0A653IFG4</accession>
<dbReference type="GO" id="GO:0005524">
    <property type="term" value="F:ATP binding"/>
    <property type="evidence" value="ECO:0007669"/>
    <property type="project" value="UniProtKB-KW"/>
</dbReference>
<dbReference type="InterPro" id="IPR003593">
    <property type="entry name" value="AAA+_ATPase"/>
</dbReference>
<keyword evidence="3 5" id="KW-0067">ATP-binding</keyword>
<feature type="domain" description="ABC transporter" evidence="4">
    <location>
        <begin position="2"/>
        <end position="221"/>
    </location>
</feature>
<dbReference type="RefSeq" id="WP_159173838.1">
    <property type="nucleotide sequence ID" value="NZ_LR732312.1"/>
</dbReference>
<dbReference type="InterPro" id="IPR003439">
    <property type="entry name" value="ABC_transporter-like_ATP-bd"/>
</dbReference>
<dbReference type="GO" id="GO:0016887">
    <property type="term" value="F:ATP hydrolysis activity"/>
    <property type="evidence" value="ECO:0007669"/>
    <property type="project" value="InterPro"/>
</dbReference>
<name>A0A653IFG4_9BACL</name>
<dbReference type="InterPro" id="IPR017871">
    <property type="entry name" value="ABC_transporter-like_CS"/>
</dbReference>
<evidence type="ECO:0000256" key="2">
    <source>
        <dbReference type="ARBA" id="ARBA00022741"/>
    </source>
</evidence>
<evidence type="ECO:0000259" key="4">
    <source>
        <dbReference type="PROSITE" id="PS50893"/>
    </source>
</evidence>
<dbReference type="PROSITE" id="PS00211">
    <property type="entry name" value="ABC_TRANSPORTER_1"/>
    <property type="match status" value="1"/>
</dbReference>
<dbReference type="SMART" id="SM00382">
    <property type="entry name" value="AAA"/>
    <property type="match status" value="1"/>
</dbReference>
<dbReference type="PANTHER" id="PTHR42939">
    <property type="entry name" value="ABC TRANSPORTER ATP-BINDING PROTEIN ALBC-RELATED"/>
    <property type="match status" value="1"/>
</dbReference>